<dbReference type="AlphaFoldDB" id="A0A2R8B0E1"/>
<accession>A0A2R8B0E1</accession>
<evidence type="ECO:0000313" key="1">
    <source>
        <dbReference type="EMBL" id="SPF81748.1"/>
    </source>
</evidence>
<dbReference type="Proteomes" id="UP000244904">
    <property type="component" value="Unassembled WGS sequence"/>
</dbReference>
<proteinExistence type="predicted"/>
<evidence type="ECO:0000313" key="2">
    <source>
        <dbReference type="Proteomes" id="UP000244904"/>
    </source>
</evidence>
<dbReference type="OrthoDB" id="5295340at2"/>
<reference evidence="2" key="1">
    <citation type="submission" date="2018-03" db="EMBL/GenBank/DDBJ databases">
        <authorList>
            <person name="Rodrigo-Torres L."/>
            <person name="Arahal R. D."/>
            <person name="Lucena T."/>
        </authorList>
    </citation>
    <scope>NUCLEOTIDE SEQUENCE [LARGE SCALE GENOMIC DNA]</scope>
    <source>
        <strain evidence="2">CECT 8871</strain>
    </source>
</reference>
<gene>
    <name evidence="1" type="ORF">PRI8871_03573</name>
</gene>
<name>A0A2R8B0E1_9RHOB</name>
<evidence type="ECO:0008006" key="3">
    <source>
        <dbReference type="Google" id="ProtNLM"/>
    </source>
</evidence>
<protein>
    <recommendedName>
        <fullName evidence="3">Alcohol dehydrogenase</fullName>
    </recommendedName>
</protein>
<dbReference type="EMBL" id="OMOJ01000013">
    <property type="protein sequence ID" value="SPF81748.1"/>
    <property type="molecule type" value="Genomic_DNA"/>
</dbReference>
<sequence length="73" mass="7552">MVAVGASTLEAQEVQISGSYVGSLPEFSELIALARQGALRPIPTMPFALDQAEAALSRLEGGKIIGRAILVNG</sequence>
<keyword evidence="2" id="KW-1185">Reference proteome</keyword>
<dbReference type="Gene3D" id="3.90.180.10">
    <property type="entry name" value="Medium-chain alcohol dehydrogenases, catalytic domain"/>
    <property type="match status" value="1"/>
</dbReference>
<dbReference type="RefSeq" id="WP_108887523.1">
    <property type="nucleotide sequence ID" value="NZ_OMOJ01000013.1"/>
</dbReference>
<organism evidence="1 2">
    <name type="scientific">Pseudoprimorskyibacter insulae</name>
    <dbReference type="NCBI Taxonomy" id="1695997"/>
    <lineage>
        <taxon>Bacteria</taxon>
        <taxon>Pseudomonadati</taxon>
        <taxon>Pseudomonadota</taxon>
        <taxon>Alphaproteobacteria</taxon>
        <taxon>Rhodobacterales</taxon>
        <taxon>Paracoccaceae</taxon>
        <taxon>Pseudoprimorskyibacter</taxon>
    </lineage>
</organism>